<evidence type="ECO:0000313" key="2">
    <source>
        <dbReference type="EMBL" id="WAS97409.1"/>
    </source>
</evidence>
<dbReference type="SUPFAM" id="SSF69705">
    <property type="entry name" value="Transcription factor NusA, N-terminal domain"/>
    <property type="match status" value="1"/>
</dbReference>
<protein>
    <recommendedName>
        <fullName evidence="1">Transcription factor NusA N-terminal domain-containing protein</fullName>
    </recommendedName>
</protein>
<reference evidence="2" key="1">
    <citation type="submission" date="2022-11" db="EMBL/GenBank/DDBJ databases">
        <title>Minimal conservation of predation-associated metabolite biosynthetic gene clusters underscores biosynthetic potential of Myxococcota including descriptions for ten novel species: Archangium lansinium sp. nov., Myxococcus landrumus sp. nov., Nannocystis bai.</title>
        <authorList>
            <person name="Ahearne A."/>
            <person name="Stevens C."/>
            <person name="Dowd S."/>
        </authorList>
    </citation>
    <scope>NUCLEOTIDE SEQUENCE</scope>
    <source>
        <strain evidence="2">Fl3</strain>
    </source>
</reference>
<dbReference type="RefSeq" id="WP_269039778.1">
    <property type="nucleotide sequence ID" value="NZ_CP114040.1"/>
</dbReference>
<sequence length="352" mass="38862">MRLGSEIGRIAREQARESDAVTLELERAVVDAAAEAWGRERELEARFNPDTNAIDVYQVVRVVERVEPSRATTEMDLETAAALGGEPGDELLLQVFYRDEDADQAVLTSQQPYAQLLPPLDVLAAGLPFAGRPEWMRPLWPHRRMPWRFGRPVNLPSLPEALDMISRFLAERGAEVQRAGASPEQLELARKLGPTTSGLVALHERFGPSEAGDAEPLTWRGCELLSLADALAHRDMMNHVMKVLREGGEVDEAWWNASWLPVFGLDGAAYCLDLSTGAVVKWAKDAAGPTVEAPSLEAWLGVIAIAARSGLLAWEPRGMGLHFDFELDPRADQWFYALLSLALPGFPQRPEV</sequence>
<dbReference type="InterPro" id="IPR013735">
    <property type="entry name" value="TF_NusA_N"/>
</dbReference>
<organism evidence="2 3">
    <name type="scientific">Nannocystis punicea</name>
    <dbReference type="NCBI Taxonomy" id="2995304"/>
    <lineage>
        <taxon>Bacteria</taxon>
        <taxon>Pseudomonadati</taxon>
        <taxon>Myxococcota</taxon>
        <taxon>Polyangia</taxon>
        <taxon>Nannocystales</taxon>
        <taxon>Nannocystaceae</taxon>
        <taxon>Nannocystis</taxon>
    </lineage>
</organism>
<evidence type="ECO:0000313" key="3">
    <source>
        <dbReference type="Proteomes" id="UP001164459"/>
    </source>
</evidence>
<gene>
    <name evidence="2" type="ORF">O0S08_14775</name>
</gene>
<dbReference type="SUPFAM" id="SSF160631">
    <property type="entry name" value="SMI1/KNR4-like"/>
    <property type="match status" value="1"/>
</dbReference>
<dbReference type="InterPro" id="IPR036555">
    <property type="entry name" value="NusA_N_sf"/>
</dbReference>
<evidence type="ECO:0000259" key="1">
    <source>
        <dbReference type="Pfam" id="PF08529"/>
    </source>
</evidence>
<accession>A0ABY7HDQ5</accession>
<dbReference type="InterPro" id="IPR037883">
    <property type="entry name" value="Knr4/Smi1-like_sf"/>
</dbReference>
<dbReference type="Gene3D" id="3.30.1480.10">
    <property type="entry name" value="NusA, N-terminal domain"/>
    <property type="match status" value="1"/>
</dbReference>
<dbReference type="Proteomes" id="UP001164459">
    <property type="component" value="Chromosome"/>
</dbReference>
<proteinExistence type="predicted"/>
<feature type="domain" description="Transcription factor NusA N-terminal" evidence="1">
    <location>
        <begin position="9"/>
        <end position="95"/>
    </location>
</feature>
<dbReference type="EMBL" id="CP114040">
    <property type="protein sequence ID" value="WAS97409.1"/>
    <property type="molecule type" value="Genomic_DNA"/>
</dbReference>
<dbReference type="Pfam" id="PF08529">
    <property type="entry name" value="NusA_N"/>
    <property type="match status" value="1"/>
</dbReference>
<keyword evidence="3" id="KW-1185">Reference proteome</keyword>
<name>A0ABY7HDQ5_9BACT</name>